<dbReference type="Proteomes" id="UP001597063">
    <property type="component" value="Unassembled WGS sequence"/>
</dbReference>
<proteinExistence type="predicted"/>
<feature type="region of interest" description="Disordered" evidence="1">
    <location>
        <begin position="37"/>
        <end position="76"/>
    </location>
</feature>
<evidence type="ECO:0000256" key="2">
    <source>
        <dbReference type="SAM" id="SignalP"/>
    </source>
</evidence>
<evidence type="ECO:0008006" key="5">
    <source>
        <dbReference type="Google" id="ProtNLM"/>
    </source>
</evidence>
<evidence type="ECO:0000313" key="4">
    <source>
        <dbReference type="Proteomes" id="UP001597063"/>
    </source>
</evidence>
<protein>
    <recommendedName>
        <fullName evidence="5">Secreted protein</fullName>
    </recommendedName>
</protein>
<evidence type="ECO:0000256" key="1">
    <source>
        <dbReference type="SAM" id="MobiDB-lite"/>
    </source>
</evidence>
<reference evidence="4" key="1">
    <citation type="journal article" date="2019" name="Int. J. Syst. Evol. Microbiol.">
        <title>The Global Catalogue of Microorganisms (GCM) 10K type strain sequencing project: providing services to taxonomists for standard genome sequencing and annotation.</title>
        <authorList>
            <consortium name="The Broad Institute Genomics Platform"/>
            <consortium name="The Broad Institute Genome Sequencing Center for Infectious Disease"/>
            <person name="Wu L."/>
            <person name="Ma J."/>
        </authorList>
    </citation>
    <scope>NUCLEOTIDE SEQUENCE [LARGE SCALE GENOMIC DNA]</scope>
    <source>
        <strain evidence="4">JCM 9371</strain>
    </source>
</reference>
<comment type="caution">
    <text evidence="3">The sequence shown here is derived from an EMBL/GenBank/DDBJ whole genome shotgun (WGS) entry which is preliminary data.</text>
</comment>
<gene>
    <name evidence="3" type="ORF">ACFQZM_37070</name>
</gene>
<organism evidence="3 4">
    <name type="scientific">Actinomadura fibrosa</name>
    <dbReference type="NCBI Taxonomy" id="111802"/>
    <lineage>
        <taxon>Bacteria</taxon>
        <taxon>Bacillati</taxon>
        <taxon>Actinomycetota</taxon>
        <taxon>Actinomycetes</taxon>
        <taxon>Streptosporangiales</taxon>
        <taxon>Thermomonosporaceae</taxon>
        <taxon>Actinomadura</taxon>
    </lineage>
</organism>
<feature type="signal peptide" evidence="2">
    <location>
        <begin position="1"/>
        <end position="28"/>
    </location>
</feature>
<evidence type="ECO:0000313" key="3">
    <source>
        <dbReference type="EMBL" id="MFD0690150.1"/>
    </source>
</evidence>
<name>A0ABW2XZX7_9ACTN</name>
<keyword evidence="4" id="KW-1185">Reference proteome</keyword>
<feature type="chain" id="PRO_5046911791" description="Secreted protein" evidence="2">
    <location>
        <begin position="29"/>
        <end position="158"/>
    </location>
</feature>
<keyword evidence="2" id="KW-0732">Signal</keyword>
<accession>A0ABW2XZX7</accession>
<dbReference type="EMBL" id="JBHTGP010000018">
    <property type="protein sequence ID" value="MFD0690150.1"/>
    <property type="molecule type" value="Genomic_DNA"/>
</dbReference>
<dbReference type="RefSeq" id="WP_131755373.1">
    <property type="nucleotide sequence ID" value="NZ_CAACUY010000005.1"/>
</dbReference>
<sequence>MAMMNLATLGAAAAVLGTSLLAPSPAYAHNVPIDWPTAQTSTPHDSDAQAARRPAWHTIRHDSHTPTTNWTTRPWDRPRGARLMQVNSRCWGNDTRMDAQLRYKLPAGLGWKIVAADTWRCDGRYHTLRTSNAGHSKYRAMFWLNHKHTVEYWAQYYK</sequence>